<dbReference type="Gene3D" id="3.90.190.20">
    <property type="entry name" value="Mur ligase, C-terminal domain"/>
    <property type="match status" value="1"/>
</dbReference>
<protein>
    <submittedName>
        <fullName evidence="2">UDP-N-acetylmuramate-L-alanine ligase</fullName>
    </submittedName>
</protein>
<dbReference type="SUPFAM" id="SSF53623">
    <property type="entry name" value="MurD-like peptide ligases, catalytic domain"/>
    <property type="match status" value="1"/>
</dbReference>
<sequence length="465" mass="54108">MRIVLVWAWWTGMSWVAWILHDLWYTNIVCIDATQSELTDKLKAKGLKVIIGHGKFKIEFWDVVIYSEAVAECEEVIEARKVMKTCKRVMVILNYFQFLWEISKYFTSIGFTGTNGKSSSTALAIHTAKKILPEFGLGILWALVPGFNTQSYVVNKKAAPAIKNIFNYIFTGKDLDYSNVKKYLFFVEACEYRRHFLYLELDYAIITSLELDHTDYYKDMKDYLSAFQTLISKVRNKVFIPKWLTTIVPYFHRSIVPWMIKEVPIKEIPFNHIRGKHNDVNGSLILELMTRLTKEPKTKILSTMKTFGGLRRRLEYLANNENGAKIFTDYGHMASSIEFGYMALKHKFPGKKLFVIFQPHQINRIVTGRKDFEKTLNKYDKIMIYDIYAARENIKDFIDNHAFIKDLKIKTLEDLGNQFASTCGGKYTTDFSVITKTIQQTEKDTVIVIYSAGDIDYKLRKFFGK</sequence>
<accession>K1YJS1</accession>
<dbReference type="EMBL" id="AMFJ01036020">
    <property type="protein sequence ID" value="EKD25579.1"/>
    <property type="molecule type" value="Genomic_DNA"/>
</dbReference>
<dbReference type="Gene3D" id="3.40.50.720">
    <property type="entry name" value="NAD(P)-binding Rossmann-like Domain"/>
    <property type="match status" value="1"/>
</dbReference>
<dbReference type="InterPro" id="IPR036565">
    <property type="entry name" value="Mur-like_cat_sf"/>
</dbReference>
<dbReference type="GO" id="GO:0005524">
    <property type="term" value="F:ATP binding"/>
    <property type="evidence" value="ECO:0007669"/>
    <property type="project" value="InterPro"/>
</dbReference>
<dbReference type="GO" id="GO:0016881">
    <property type="term" value="F:acid-amino acid ligase activity"/>
    <property type="evidence" value="ECO:0007669"/>
    <property type="project" value="InterPro"/>
</dbReference>
<evidence type="ECO:0000313" key="2">
    <source>
        <dbReference type="EMBL" id="EKD25579.1"/>
    </source>
</evidence>
<dbReference type="PANTHER" id="PTHR43445:SF3">
    <property type="entry name" value="UDP-N-ACETYLMURAMATE--L-ALANINE LIGASE"/>
    <property type="match status" value="1"/>
</dbReference>
<organism evidence="2">
    <name type="scientific">uncultured bacterium</name>
    <name type="common">gcode 4</name>
    <dbReference type="NCBI Taxonomy" id="1234023"/>
    <lineage>
        <taxon>Bacteria</taxon>
        <taxon>environmental samples</taxon>
    </lineage>
</organism>
<evidence type="ECO:0000259" key="1">
    <source>
        <dbReference type="Pfam" id="PF08245"/>
    </source>
</evidence>
<dbReference type="InterPro" id="IPR013221">
    <property type="entry name" value="Mur_ligase_cen"/>
</dbReference>
<dbReference type="Gene3D" id="3.40.1190.10">
    <property type="entry name" value="Mur-like, catalytic domain"/>
    <property type="match status" value="1"/>
</dbReference>
<gene>
    <name evidence="2" type="ORF">ACD_80C00013G0009</name>
</gene>
<dbReference type="InterPro" id="IPR050061">
    <property type="entry name" value="MurCDEF_pg_biosynth"/>
</dbReference>
<dbReference type="SUPFAM" id="SSF51984">
    <property type="entry name" value="MurCD N-terminal domain"/>
    <property type="match status" value="1"/>
</dbReference>
<dbReference type="InterPro" id="IPR036615">
    <property type="entry name" value="Mur_ligase_C_dom_sf"/>
</dbReference>
<proteinExistence type="predicted"/>
<dbReference type="SUPFAM" id="SSF53244">
    <property type="entry name" value="MurD-like peptide ligases, peptide-binding domain"/>
    <property type="match status" value="1"/>
</dbReference>
<keyword evidence="2" id="KW-0436">Ligase</keyword>
<reference evidence="2" key="1">
    <citation type="journal article" date="2012" name="Science">
        <title>Fermentation, hydrogen, and sulfur metabolism in multiple uncultivated bacterial phyla.</title>
        <authorList>
            <person name="Wrighton K.C."/>
            <person name="Thomas B.C."/>
            <person name="Sharon I."/>
            <person name="Miller C.S."/>
            <person name="Castelle C.J."/>
            <person name="VerBerkmoes N.C."/>
            <person name="Wilkins M.J."/>
            <person name="Hettich R.L."/>
            <person name="Lipton M.S."/>
            <person name="Williams K.H."/>
            <person name="Long P.E."/>
            <person name="Banfield J.F."/>
        </authorList>
    </citation>
    <scope>NUCLEOTIDE SEQUENCE [LARGE SCALE GENOMIC DNA]</scope>
</reference>
<dbReference type="PANTHER" id="PTHR43445">
    <property type="entry name" value="UDP-N-ACETYLMURAMATE--L-ALANINE LIGASE-RELATED"/>
    <property type="match status" value="1"/>
</dbReference>
<feature type="domain" description="Mur ligase central" evidence="1">
    <location>
        <begin position="112"/>
        <end position="237"/>
    </location>
</feature>
<comment type="caution">
    <text evidence="2">The sequence shown here is derived from an EMBL/GenBank/DDBJ whole genome shotgun (WGS) entry which is preliminary data.</text>
</comment>
<dbReference type="Pfam" id="PF08245">
    <property type="entry name" value="Mur_ligase_M"/>
    <property type="match status" value="1"/>
</dbReference>
<name>K1YJS1_9BACT</name>
<dbReference type="AlphaFoldDB" id="K1YJS1"/>